<evidence type="ECO:0000259" key="6">
    <source>
        <dbReference type="PROSITE" id="PS51898"/>
    </source>
</evidence>
<accession>A0ABD7HGB9</accession>
<evidence type="ECO:0000313" key="7">
    <source>
        <dbReference type="EMBL" id="RIT28611.1"/>
    </source>
</evidence>
<protein>
    <submittedName>
        <fullName evidence="7">Transposase</fullName>
    </submittedName>
</protein>
<keyword evidence="2" id="KW-0238">DNA-binding</keyword>
<dbReference type="RefSeq" id="WP_074341905.1">
    <property type="nucleotide sequence ID" value="NZ_JAMLBO010000102.1"/>
</dbReference>
<proteinExistence type="inferred from homology"/>
<organism evidence="7 8">
    <name type="scientific">Mycobacteroides abscessus</name>
    <dbReference type="NCBI Taxonomy" id="36809"/>
    <lineage>
        <taxon>Bacteria</taxon>
        <taxon>Bacillati</taxon>
        <taxon>Actinomycetota</taxon>
        <taxon>Actinomycetes</taxon>
        <taxon>Mycobacteriales</taxon>
        <taxon>Mycobacteriaceae</taxon>
        <taxon>Mycobacteroides</taxon>
    </lineage>
</organism>
<evidence type="ECO:0000313" key="8">
    <source>
        <dbReference type="Proteomes" id="UP000284557"/>
    </source>
</evidence>
<feature type="coiled-coil region" evidence="4">
    <location>
        <begin position="645"/>
        <end position="708"/>
    </location>
</feature>
<dbReference type="InterPro" id="IPR050090">
    <property type="entry name" value="Tyrosine_recombinase_XerCD"/>
</dbReference>
<dbReference type="InterPro" id="IPR013762">
    <property type="entry name" value="Integrase-like_cat_sf"/>
</dbReference>
<name>A0ABD7HGB9_9MYCO</name>
<dbReference type="GO" id="GO:0006310">
    <property type="term" value="P:DNA recombination"/>
    <property type="evidence" value="ECO:0007669"/>
    <property type="project" value="UniProtKB-KW"/>
</dbReference>
<dbReference type="EMBL" id="QXBN01000053">
    <property type="protein sequence ID" value="RIT28611.1"/>
    <property type="molecule type" value="Genomic_DNA"/>
</dbReference>
<dbReference type="Gene3D" id="1.10.443.10">
    <property type="entry name" value="Intergrase catalytic core"/>
    <property type="match status" value="1"/>
</dbReference>
<dbReference type="PROSITE" id="PS51898">
    <property type="entry name" value="TYR_RECOMBINASE"/>
    <property type="match status" value="1"/>
</dbReference>
<dbReference type="AlphaFoldDB" id="A0ABD7HGB9"/>
<dbReference type="InterPro" id="IPR011010">
    <property type="entry name" value="DNA_brk_join_enz"/>
</dbReference>
<comment type="similarity">
    <text evidence="1">Belongs to the 'phage' integrase family.</text>
</comment>
<evidence type="ECO:0000256" key="2">
    <source>
        <dbReference type="ARBA" id="ARBA00023125"/>
    </source>
</evidence>
<evidence type="ECO:0000256" key="4">
    <source>
        <dbReference type="SAM" id="Coils"/>
    </source>
</evidence>
<dbReference type="PANTHER" id="PTHR30349">
    <property type="entry name" value="PHAGE INTEGRASE-RELATED"/>
    <property type="match status" value="1"/>
</dbReference>
<keyword evidence="4" id="KW-0175">Coiled coil</keyword>
<dbReference type="PANTHER" id="PTHR30349:SF41">
    <property type="entry name" value="INTEGRASE_RECOMBINASE PROTEIN MJ0367-RELATED"/>
    <property type="match status" value="1"/>
</dbReference>
<gene>
    <name evidence="7" type="ORF">D2E76_27495</name>
</gene>
<dbReference type="Proteomes" id="UP000284557">
    <property type="component" value="Unassembled WGS sequence"/>
</dbReference>
<dbReference type="GO" id="GO:0003677">
    <property type="term" value="F:DNA binding"/>
    <property type="evidence" value="ECO:0007669"/>
    <property type="project" value="UniProtKB-KW"/>
</dbReference>
<evidence type="ECO:0000256" key="5">
    <source>
        <dbReference type="SAM" id="MobiDB-lite"/>
    </source>
</evidence>
<sequence>MTPTNPPTEHPRAESTESSPWEQQWAKVPAAWRKPVYRIDTAPFSEVFVQNRYYTKAASACDGYDFSPSGPPRFSDELAWWVYTCWREGLRRIDPAKIAWFTQALPDATAEYRNRHGRAPTTLLDISVPDIIRHATRQFEQRRRRLPTPSYRRNLQWTAEHLHTLLAARCTPAPWWSHDVWDLRIDPQIPQREHEPHHERVLKLADIQPLWLREGLRFWMRTAITHQLFTWTTAVARCQTLGRHLGRFCHTNNYVNDPLITTDPDELRSVFLDFLAYLRSPDATTKPGTLSAYLVAEIQYQVQAFYTFMHDHDAEAAAATGDKRWKDIGIGHTRLWAPAYLPRKTRRSRELTWYSTADLQRMLSYLDVLAADTEERVVLTHPDGAISVMTGLGDPQAARAWLLQAMTGRRASEILMLDHDPLEAIPGVTPAAGADSGIFVARLRYQQTKVAGVDPTILIEQQIVDVIREQQRWLSRRHPGIKSKYLFVGMVHQHQGQRARPYTSYLNSLKKLDTIHRLTDAQGNPLRFSQTHRLRHTRATELLNDGVPFHVVQRYLGHRSPEMTARYAATLAATSEAEFLKHKKIGAHGADIAISPSDIYEITQLSKRTDRVLPNGVCLLPPLKSCDKGNACLSCGHFATDRTHLDDLRNQLTSTEELLAQRRRQFAERTGRELTDDNIWVSERLREISSIQAIIARLNNQVDALADNQSGGIAVAGAATAGRRPQLPILTRGAHETTISHANTRRHSDD</sequence>
<reference evidence="7 8" key="1">
    <citation type="submission" date="2018-08" db="EMBL/GenBank/DDBJ databases">
        <title>Linezolid Resistance in Mycobacterium abscessus: MIC Distribution and Comprehensive Investigation of Resistance Mechanisms.</title>
        <authorList>
            <person name="Ye M."/>
            <person name="Xu L."/>
            <person name="Zou Y."/>
            <person name="Li B."/>
            <person name="Guo Q."/>
            <person name="Zhang Y."/>
            <person name="Zhan M."/>
            <person name="Xu B."/>
            <person name="Yu F."/>
            <person name="Zhang Z."/>
            <person name="Chu H."/>
        </authorList>
    </citation>
    <scope>NUCLEOTIDE SEQUENCE [LARGE SCALE GENOMIC DNA]</scope>
    <source>
        <strain evidence="7 8">G143</strain>
    </source>
</reference>
<comment type="caution">
    <text evidence="7">The sequence shown here is derived from an EMBL/GenBank/DDBJ whole genome shotgun (WGS) entry which is preliminary data.</text>
</comment>
<dbReference type="Pfam" id="PF00589">
    <property type="entry name" value="Phage_integrase"/>
    <property type="match status" value="1"/>
</dbReference>
<keyword evidence="3" id="KW-0233">DNA recombination</keyword>
<feature type="region of interest" description="Disordered" evidence="5">
    <location>
        <begin position="1"/>
        <end position="22"/>
    </location>
</feature>
<evidence type="ECO:0000256" key="1">
    <source>
        <dbReference type="ARBA" id="ARBA00008857"/>
    </source>
</evidence>
<dbReference type="SUPFAM" id="SSF56349">
    <property type="entry name" value="DNA breaking-rejoining enzymes"/>
    <property type="match status" value="1"/>
</dbReference>
<evidence type="ECO:0000256" key="3">
    <source>
        <dbReference type="ARBA" id="ARBA00023172"/>
    </source>
</evidence>
<feature type="domain" description="Tyr recombinase" evidence="6">
    <location>
        <begin position="364"/>
        <end position="581"/>
    </location>
</feature>
<dbReference type="InterPro" id="IPR002104">
    <property type="entry name" value="Integrase_catalytic"/>
</dbReference>